<feature type="region of interest" description="Disordered" evidence="2">
    <location>
        <begin position="401"/>
        <end position="517"/>
    </location>
</feature>
<feature type="region of interest" description="Disordered" evidence="2">
    <location>
        <begin position="119"/>
        <end position="145"/>
    </location>
</feature>
<name>A0A285M120_9NOCA</name>
<evidence type="ECO:0000313" key="4">
    <source>
        <dbReference type="EMBL" id="SNY89606.1"/>
    </source>
</evidence>
<feature type="domain" description="PPE" evidence="3">
    <location>
        <begin position="202"/>
        <end position="292"/>
    </location>
</feature>
<accession>A0A285M120</accession>
<evidence type="ECO:0000259" key="3">
    <source>
        <dbReference type="Pfam" id="PF00823"/>
    </source>
</evidence>
<dbReference type="SUPFAM" id="SSF140459">
    <property type="entry name" value="PE/PPE dimer-like"/>
    <property type="match status" value="1"/>
</dbReference>
<evidence type="ECO:0000313" key="5">
    <source>
        <dbReference type="Proteomes" id="UP000219565"/>
    </source>
</evidence>
<comment type="similarity">
    <text evidence="1">Belongs to the mycobacterial PPE family.</text>
</comment>
<proteinExistence type="inferred from homology"/>
<feature type="compositionally biased region" description="Low complexity" evidence="2">
    <location>
        <begin position="457"/>
        <end position="509"/>
    </location>
</feature>
<evidence type="ECO:0000256" key="1">
    <source>
        <dbReference type="ARBA" id="ARBA00010652"/>
    </source>
</evidence>
<dbReference type="AlphaFoldDB" id="A0A285M120"/>
<dbReference type="Pfam" id="PF00823">
    <property type="entry name" value="PPE"/>
    <property type="match status" value="1"/>
</dbReference>
<evidence type="ECO:0000256" key="2">
    <source>
        <dbReference type="SAM" id="MobiDB-lite"/>
    </source>
</evidence>
<gene>
    <name evidence="4" type="ORF">SAMN04244553_6625</name>
</gene>
<reference evidence="4 5" key="1">
    <citation type="submission" date="2017-09" db="EMBL/GenBank/DDBJ databases">
        <authorList>
            <person name="Ehlers B."/>
            <person name="Leendertz F.H."/>
        </authorList>
    </citation>
    <scope>NUCLEOTIDE SEQUENCE [LARGE SCALE GENOMIC DNA]</scope>
    <source>
        <strain evidence="4 5">DSM 45537</strain>
    </source>
</reference>
<dbReference type="InterPro" id="IPR000030">
    <property type="entry name" value="PPE_dom"/>
</dbReference>
<protein>
    <submittedName>
        <fullName evidence="4">PPE family protein</fullName>
    </submittedName>
</protein>
<dbReference type="Proteomes" id="UP000219565">
    <property type="component" value="Unassembled WGS sequence"/>
</dbReference>
<sequence length="602" mass="62311">MSEIGATNPWEALRAQAQGGALEFHPRAALDVVEVVVELLGGVLAIRENATQVEHFEPLSNLSSGEALAAKFANKGVELGRILDGHVAVLRNMIETFVDAGRQYARVEDLNAEELGRVTTPREASTALGRSPESTPIAGDIGSDGRYRDPGDWLDPVAAHEVDPMSDELREHDDFEPSTIRDDIENPNALLYEDLYELGQSIRAQQVADAGGRWAWMSAQLDAITVEYANRVDSMTVGQWRGAGREAAVAAVRAYADGVRHLSNSMGLMADNLAYTAGWLEATRVSMPQEPMNPAGSTRTLPANMGPYGMYSMSYTVEDPTAEYQEALRQTYGVGIDVSAVRVPILPPVESAFAQVPMLEQGVEGGGGGQGSGGASAGTDTVTAAVTPSPVTVAGAALPVAPARAPGGGTSPLPTAYSEPDARPAPTSPVMAGSAPHGAGQGVDGTRGVVRSPSRDLGQGLPAALGQAAQQVSAAQRPPSGSAPSAAARSLPHHASAEAGSGARGAGHSTPTVAPKHDPARIAKLFPRAALPVEPGGVGAADRLAAASNSPGVPGPAGMGGAANSGDKRDWHRRAAYLESSHHFEEALGEAPRVVNTPVIER</sequence>
<keyword evidence="5" id="KW-1185">Reference proteome</keyword>
<organism evidence="4 5">
    <name type="scientific">Nocardia amikacinitolerans</name>
    <dbReference type="NCBI Taxonomy" id="756689"/>
    <lineage>
        <taxon>Bacteria</taxon>
        <taxon>Bacillati</taxon>
        <taxon>Actinomycetota</taxon>
        <taxon>Actinomycetes</taxon>
        <taxon>Mycobacteriales</taxon>
        <taxon>Nocardiaceae</taxon>
        <taxon>Nocardia</taxon>
    </lineage>
</organism>
<dbReference type="STRING" id="1379680.GCA_001612615_05048"/>
<dbReference type="EMBL" id="OBEG01000009">
    <property type="protein sequence ID" value="SNY89606.1"/>
    <property type="molecule type" value="Genomic_DNA"/>
</dbReference>
<dbReference type="InterPro" id="IPR038332">
    <property type="entry name" value="PPE_sf"/>
</dbReference>
<feature type="region of interest" description="Disordered" evidence="2">
    <location>
        <begin position="545"/>
        <end position="567"/>
    </location>
</feature>